<organism evidence="1">
    <name type="scientific">marine sediment metagenome</name>
    <dbReference type="NCBI Taxonomy" id="412755"/>
    <lineage>
        <taxon>unclassified sequences</taxon>
        <taxon>metagenomes</taxon>
        <taxon>ecological metagenomes</taxon>
    </lineage>
</organism>
<reference evidence="1" key="1">
    <citation type="journal article" date="2015" name="Nature">
        <title>Complex archaea that bridge the gap between prokaryotes and eukaryotes.</title>
        <authorList>
            <person name="Spang A."/>
            <person name="Saw J.H."/>
            <person name="Jorgensen S.L."/>
            <person name="Zaremba-Niedzwiedzka K."/>
            <person name="Martijn J."/>
            <person name="Lind A.E."/>
            <person name="van Eijk R."/>
            <person name="Schleper C."/>
            <person name="Guy L."/>
            <person name="Ettema T.J."/>
        </authorList>
    </citation>
    <scope>NUCLEOTIDE SEQUENCE</scope>
</reference>
<accession>A0A0F9UIY3</accession>
<sequence>MPLAFGRLCGLIFSLLLPFAAQAEKAPIEIVVAEFPPYLQLDAEGLPSGPAVELIELLLADIKQPYVIREFPPARAGQRLISGQAMLTIAPDGNPQLSRIALQGKEPLFILALNLYRKPETPAIHKLTDLAGKHVISVSAYSFGDTDALLALNQPPTRRLEANTHESALNMLLHGRADYLLDFAEPIREQVFQLPPHVVVADPVAQVSLYWYLSRRFPDPQLLNQLDQTVSARSADGSIKRILLASQPAQ</sequence>
<name>A0A0F9UIY3_9ZZZZ</name>
<dbReference type="AlphaFoldDB" id="A0A0F9UIY3"/>
<evidence type="ECO:0000313" key="1">
    <source>
        <dbReference type="EMBL" id="KKN87287.1"/>
    </source>
</evidence>
<proteinExistence type="predicted"/>
<dbReference type="EMBL" id="LAZR01000139">
    <property type="protein sequence ID" value="KKN87287.1"/>
    <property type="molecule type" value="Genomic_DNA"/>
</dbReference>
<dbReference type="Gene3D" id="3.40.190.10">
    <property type="entry name" value="Periplasmic binding protein-like II"/>
    <property type="match status" value="2"/>
</dbReference>
<gene>
    <name evidence="1" type="ORF">LCGC14_0259640</name>
</gene>
<dbReference type="SUPFAM" id="SSF53850">
    <property type="entry name" value="Periplasmic binding protein-like II"/>
    <property type="match status" value="1"/>
</dbReference>
<protein>
    <submittedName>
        <fullName evidence="1">Uncharacterized protein</fullName>
    </submittedName>
</protein>
<comment type="caution">
    <text evidence="1">The sequence shown here is derived from an EMBL/GenBank/DDBJ whole genome shotgun (WGS) entry which is preliminary data.</text>
</comment>